<organism evidence="3 4">
    <name type="scientific">Rubinisphaera italica</name>
    <dbReference type="NCBI Taxonomy" id="2527969"/>
    <lineage>
        <taxon>Bacteria</taxon>
        <taxon>Pseudomonadati</taxon>
        <taxon>Planctomycetota</taxon>
        <taxon>Planctomycetia</taxon>
        <taxon>Planctomycetales</taxon>
        <taxon>Planctomycetaceae</taxon>
        <taxon>Rubinisphaera</taxon>
    </lineage>
</organism>
<dbReference type="Gene3D" id="2.40.30.170">
    <property type="match status" value="1"/>
</dbReference>
<evidence type="ECO:0000313" key="4">
    <source>
        <dbReference type="Proteomes" id="UP000316095"/>
    </source>
</evidence>
<dbReference type="GO" id="GO:1990281">
    <property type="term" value="C:efflux pump complex"/>
    <property type="evidence" value="ECO:0007669"/>
    <property type="project" value="TreeGrafter"/>
</dbReference>
<keyword evidence="4" id="KW-1185">Reference proteome</keyword>
<dbReference type="PANTHER" id="PTHR30469:SF15">
    <property type="entry name" value="HLYD FAMILY OF SECRETION PROTEINS"/>
    <property type="match status" value="1"/>
</dbReference>
<dbReference type="OrthoDB" id="252309at2"/>
<reference evidence="3 4" key="1">
    <citation type="submission" date="2019-02" db="EMBL/GenBank/DDBJ databases">
        <title>Deep-cultivation of Planctomycetes and their phenomic and genomic characterization uncovers novel biology.</title>
        <authorList>
            <person name="Wiegand S."/>
            <person name="Jogler M."/>
            <person name="Boedeker C."/>
            <person name="Pinto D."/>
            <person name="Vollmers J."/>
            <person name="Rivas-Marin E."/>
            <person name="Kohn T."/>
            <person name="Peeters S.H."/>
            <person name="Heuer A."/>
            <person name="Rast P."/>
            <person name="Oberbeckmann S."/>
            <person name="Bunk B."/>
            <person name="Jeske O."/>
            <person name="Meyerdierks A."/>
            <person name="Storesund J.E."/>
            <person name="Kallscheuer N."/>
            <person name="Luecker S."/>
            <person name="Lage O.M."/>
            <person name="Pohl T."/>
            <person name="Merkel B.J."/>
            <person name="Hornburger P."/>
            <person name="Mueller R.-W."/>
            <person name="Bruemmer F."/>
            <person name="Labrenz M."/>
            <person name="Spormann A.M."/>
            <person name="Op Den Camp H."/>
            <person name="Overmann J."/>
            <person name="Amann R."/>
            <person name="Jetten M.S.M."/>
            <person name="Mascher T."/>
            <person name="Medema M.H."/>
            <person name="Devos D.P."/>
            <person name="Kaster A.-K."/>
            <person name="Ovreas L."/>
            <person name="Rohde M."/>
            <person name="Galperin M.Y."/>
            <person name="Jogler C."/>
        </authorList>
    </citation>
    <scope>NUCLEOTIDE SEQUENCE [LARGE SCALE GENOMIC DNA]</scope>
    <source>
        <strain evidence="3 4">Pan54</strain>
    </source>
</reference>
<dbReference type="Gene3D" id="2.40.420.20">
    <property type="match status" value="1"/>
</dbReference>
<dbReference type="SUPFAM" id="SSF111369">
    <property type="entry name" value="HlyD-like secretion proteins"/>
    <property type="match status" value="2"/>
</dbReference>
<protein>
    <submittedName>
        <fullName evidence="3">Multidrug resistance protein MdtA</fullName>
    </submittedName>
</protein>
<proteinExistence type="inferred from homology"/>
<evidence type="ECO:0000313" key="3">
    <source>
        <dbReference type="EMBL" id="TWT62333.1"/>
    </source>
</evidence>
<name>A0A5C5XJ37_9PLAN</name>
<dbReference type="RefSeq" id="WP_146504204.1">
    <property type="nucleotide sequence ID" value="NZ_SJPG01000001.1"/>
</dbReference>
<sequence>MPRYFLLIALMLIGCSESEAPKSSAKSTELPVIEAETITVSEMDWPRIVRSQGSLFPDEVATLGIKVEGRVVDVHVDLGDVVSAGEPLVTVYQDDFKLMVDQAEAQLRQARSAVGLKPDDPIEKLQPVNAPPVKEQRALWDEATANLRRADELLAQNAIVRAEYDQIASAERVAAARYDSSLNSVQEKIANISVQQAMYELAKEDLANTVLKSPFNAVVQRRIVAPGTYVKVGDPLVVLVRVDKLRYRGTVPERLSQMINIGQPVELEIESISDPQKTNVTRISPLLDQMSRALMFEAVVENSEGILRAGLFAEASVIVDPDAQAVVIPVDAVVQFAGSEKVWKVVEGKVSEQIVLLGDRREGLVRILKGLEPGDVILGNAKGGQAGVMADAKPEEKVEEDKSS</sequence>
<comment type="caution">
    <text evidence="3">The sequence shown here is derived from an EMBL/GenBank/DDBJ whole genome shotgun (WGS) entry which is preliminary data.</text>
</comment>
<gene>
    <name evidence="3" type="primary">mdtA_1</name>
    <name evidence="3" type="ORF">Pan54_30740</name>
</gene>
<evidence type="ECO:0000259" key="2">
    <source>
        <dbReference type="Pfam" id="PF25954"/>
    </source>
</evidence>
<dbReference type="Proteomes" id="UP000316095">
    <property type="component" value="Unassembled WGS sequence"/>
</dbReference>
<accession>A0A5C5XJ37</accession>
<dbReference type="AlphaFoldDB" id="A0A5C5XJ37"/>
<dbReference type="InterPro" id="IPR006143">
    <property type="entry name" value="RND_pump_MFP"/>
</dbReference>
<dbReference type="EMBL" id="SJPG01000001">
    <property type="protein sequence ID" value="TWT62333.1"/>
    <property type="molecule type" value="Genomic_DNA"/>
</dbReference>
<dbReference type="PROSITE" id="PS51257">
    <property type="entry name" value="PROKAR_LIPOPROTEIN"/>
    <property type="match status" value="1"/>
</dbReference>
<dbReference type="Gene3D" id="1.10.287.470">
    <property type="entry name" value="Helix hairpin bin"/>
    <property type="match status" value="1"/>
</dbReference>
<dbReference type="Gene3D" id="2.40.50.100">
    <property type="match status" value="1"/>
</dbReference>
<evidence type="ECO:0000256" key="1">
    <source>
        <dbReference type="ARBA" id="ARBA00009477"/>
    </source>
</evidence>
<feature type="domain" description="CusB-like beta-barrel" evidence="2">
    <location>
        <begin position="251"/>
        <end position="317"/>
    </location>
</feature>
<dbReference type="PANTHER" id="PTHR30469">
    <property type="entry name" value="MULTIDRUG RESISTANCE PROTEIN MDTA"/>
    <property type="match status" value="1"/>
</dbReference>
<comment type="similarity">
    <text evidence="1">Belongs to the membrane fusion protein (MFP) (TC 8.A.1) family.</text>
</comment>
<dbReference type="Pfam" id="PF25954">
    <property type="entry name" value="Beta-barrel_RND_2"/>
    <property type="match status" value="1"/>
</dbReference>
<dbReference type="NCBIfam" id="TIGR01730">
    <property type="entry name" value="RND_mfp"/>
    <property type="match status" value="1"/>
</dbReference>
<dbReference type="GO" id="GO:0015562">
    <property type="term" value="F:efflux transmembrane transporter activity"/>
    <property type="evidence" value="ECO:0007669"/>
    <property type="project" value="TreeGrafter"/>
</dbReference>
<dbReference type="InterPro" id="IPR058792">
    <property type="entry name" value="Beta-barrel_RND_2"/>
</dbReference>